<dbReference type="EnsemblPlants" id="PGSC0003DMT400089099">
    <property type="protein sequence ID" value="PGSC0003DMT400089099"/>
    <property type="gene ID" value="PGSC0003DMG400038670"/>
</dbReference>
<evidence type="ECO:0000313" key="2">
    <source>
        <dbReference type="Proteomes" id="UP000011115"/>
    </source>
</evidence>
<reference evidence="1" key="2">
    <citation type="submission" date="2015-06" db="UniProtKB">
        <authorList>
            <consortium name="EnsemblPlants"/>
        </authorList>
    </citation>
    <scope>IDENTIFICATION</scope>
    <source>
        <strain evidence="1">DM1-3 516 R44</strain>
    </source>
</reference>
<dbReference type="Gramene" id="PGSC0003DMT400089099">
    <property type="protein sequence ID" value="PGSC0003DMT400089099"/>
    <property type="gene ID" value="PGSC0003DMG400038670"/>
</dbReference>
<dbReference type="InParanoid" id="M1DHG0"/>
<keyword evidence="2" id="KW-1185">Reference proteome</keyword>
<name>M1DHG0_SOLTU</name>
<dbReference type="PaxDb" id="4113-PGSC0003DMT400089099"/>
<proteinExistence type="predicted"/>
<dbReference type="HOGENOM" id="CLU_106928_0_0_1"/>
<organism evidence="1 2">
    <name type="scientific">Solanum tuberosum</name>
    <name type="common">Potato</name>
    <dbReference type="NCBI Taxonomy" id="4113"/>
    <lineage>
        <taxon>Eukaryota</taxon>
        <taxon>Viridiplantae</taxon>
        <taxon>Streptophyta</taxon>
        <taxon>Embryophyta</taxon>
        <taxon>Tracheophyta</taxon>
        <taxon>Spermatophyta</taxon>
        <taxon>Magnoliopsida</taxon>
        <taxon>eudicotyledons</taxon>
        <taxon>Gunneridae</taxon>
        <taxon>Pentapetalae</taxon>
        <taxon>asterids</taxon>
        <taxon>lamiids</taxon>
        <taxon>Solanales</taxon>
        <taxon>Solanaceae</taxon>
        <taxon>Solanoideae</taxon>
        <taxon>Solaneae</taxon>
        <taxon>Solanum</taxon>
    </lineage>
</organism>
<reference evidence="2" key="1">
    <citation type="journal article" date="2011" name="Nature">
        <title>Genome sequence and analysis of the tuber crop potato.</title>
        <authorList>
            <consortium name="The Potato Genome Sequencing Consortium"/>
        </authorList>
    </citation>
    <scope>NUCLEOTIDE SEQUENCE [LARGE SCALE GENOMIC DNA]</scope>
    <source>
        <strain evidence="2">cv. DM1-3 516 R44</strain>
    </source>
</reference>
<evidence type="ECO:0000313" key="1">
    <source>
        <dbReference type="EnsemblPlants" id="PGSC0003DMT400089099"/>
    </source>
</evidence>
<dbReference type="Proteomes" id="UP000011115">
    <property type="component" value="Unassembled WGS sequence"/>
</dbReference>
<accession>M1DHG0</accession>
<sequence>MVNTRFNGVRPVAPVNAPAEEYAARGRGRGRDPMLAQQIMSFLKGLVGPGVLPSVQGTQAPTNPPVAITTPKAKALAKRAKNSGNFQGSYSKGSRRQTLAAKPIKSNIPASTDNYLGTPPHNLIKDSQGATTSVGSRPSFDHTCYNYGEPGNMRRDCPHPCMLDSAQQQSRVVVPVGNANNGLGHPQGGQ</sequence>
<dbReference type="AlphaFoldDB" id="M1DHG0"/>
<protein>
    <submittedName>
        <fullName evidence="1">'chromo' domain containing protein</fullName>
    </submittedName>
</protein>